<keyword evidence="6" id="KW-0698">rRNA processing</keyword>
<dbReference type="AlphaFoldDB" id="A0A1Q3AE13"/>
<dbReference type="SUPFAM" id="SSF48371">
    <property type="entry name" value="ARM repeat"/>
    <property type="match status" value="1"/>
</dbReference>
<evidence type="ECO:0000313" key="10">
    <source>
        <dbReference type="Proteomes" id="UP000187013"/>
    </source>
</evidence>
<dbReference type="InterPro" id="IPR016024">
    <property type="entry name" value="ARM-type_fold"/>
</dbReference>
<evidence type="ECO:0000256" key="1">
    <source>
        <dbReference type="ARBA" id="ARBA00002355"/>
    </source>
</evidence>
<name>A0A1Q3AE13_ZYGRO</name>
<evidence type="ECO:0000256" key="7">
    <source>
        <dbReference type="SAM" id="MobiDB-lite"/>
    </source>
</evidence>
<evidence type="ECO:0000259" key="8">
    <source>
        <dbReference type="Pfam" id="PF12333"/>
    </source>
</evidence>
<comment type="similarity">
    <text evidence="3 6">Belongs to the IPI1/TEX10 family.</text>
</comment>
<dbReference type="Proteomes" id="UP000187013">
    <property type="component" value="Unassembled WGS sequence"/>
</dbReference>
<keyword evidence="6" id="KW-0690">Ribosome biogenesis</keyword>
<dbReference type="PANTHER" id="PTHR16056">
    <property type="entry name" value="REGULATOR OF MICROTUBULE DYNAMICS PROTEIN"/>
    <property type="match status" value="1"/>
</dbReference>
<gene>
    <name evidence="9" type="ORF">ZYGR_0AK04690</name>
</gene>
<reference evidence="9 10" key="1">
    <citation type="submission" date="2016-08" db="EMBL/GenBank/DDBJ databases">
        <title>Draft genome sequence of allopolyploid Zygosaccharomyces rouxii.</title>
        <authorList>
            <person name="Watanabe J."/>
            <person name="Uehara K."/>
            <person name="Mogi Y."/>
            <person name="Tsukioka Y."/>
        </authorList>
    </citation>
    <scope>NUCLEOTIDE SEQUENCE [LARGE SCALE GENOMIC DNA]</scope>
    <source>
        <strain evidence="9 10">NBRC 110957</strain>
    </source>
</reference>
<evidence type="ECO:0000256" key="4">
    <source>
        <dbReference type="ARBA" id="ARBA00011141"/>
    </source>
</evidence>
<dbReference type="InterPro" id="IPR024679">
    <property type="entry name" value="Ipi1_N"/>
</dbReference>
<sequence length="316" mass="36030">MSKSRKQKQKTQDFQKKKLKVGKPKAKASNVTDTSFVSRTISVRNQHLGEHDEDLSKRLSLLKHHNSTVRKETLQTFQKMIQTIIHTKMMTPLLTQCIPLMCDESRQVRSALMDLFHEVGQHNDQVLKLLCKMLVLYVNMAMTHITSAIQADSAKFLSCLLKYCGDEICRQAFVKLLTGLLSLLGWNHNKSQSARKLNAKQATAHMDTLYELIRLGCQESLQAGADTELRASTNQYLIPGYPQPYEYLKLFTRQLQTKESPSTMVDLSTQDVGARQRVLKEQDLPNIHRQLDIYIKEGGDTGKSANNLKKLLEELQ</sequence>
<dbReference type="GO" id="GO:0006364">
    <property type="term" value="P:rRNA processing"/>
    <property type="evidence" value="ECO:0007669"/>
    <property type="project" value="UniProtKB-UniRule"/>
</dbReference>
<comment type="caution">
    <text evidence="9">The sequence shown here is derived from an EMBL/GenBank/DDBJ whole genome shotgun (WGS) entry which is preliminary data.</text>
</comment>
<evidence type="ECO:0000256" key="3">
    <source>
        <dbReference type="ARBA" id="ARBA00006427"/>
    </source>
</evidence>
<dbReference type="InterPro" id="IPR011989">
    <property type="entry name" value="ARM-like"/>
</dbReference>
<comment type="function">
    <text evidence="1 6">Component of the RIX1 complex required for processing of ITS2 sequences from 35S pre-rRNA.</text>
</comment>
<protein>
    <recommendedName>
        <fullName evidence="6">Pre-rRNA-processing protein</fullName>
    </recommendedName>
</protein>
<dbReference type="GO" id="GO:0120330">
    <property type="term" value="C:rixosome complex"/>
    <property type="evidence" value="ECO:0007669"/>
    <property type="project" value="UniProtKB-UniRule"/>
</dbReference>
<evidence type="ECO:0000256" key="5">
    <source>
        <dbReference type="ARBA" id="ARBA00023242"/>
    </source>
</evidence>
<keyword evidence="5 6" id="KW-0539">Nucleus</keyword>
<evidence type="ECO:0000256" key="6">
    <source>
        <dbReference type="RuleBase" id="RU368021"/>
    </source>
</evidence>
<dbReference type="GO" id="GO:0005634">
    <property type="term" value="C:nucleus"/>
    <property type="evidence" value="ECO:0007669"/>
    <property type="project" value="UniProtKB-SubCell"/>
</dbReference>
<proteinExistence type="inferred from homology"/>
<feature type="domain" description="Pre-rRNA-processing protein Ipi1 N-terminal" evidence="8">
    <location>
        <begin position="126"/>
        <end position="207"/>
    </location>
</feature>
<organism evidence="9 10">
    <name type="scientific">Zygosaccharomyces rouxii</name>
    <dbReference type="NCBI Taxonomy" id="4956"/>
    <lineage>
        <taxon>Eukaryota</taxon>
        <taxon>Fungi</taxon>
        <taxon>Dikarya</taxon>
        <taxon>Ascomycota</taxon>
        <taxon>Saccharomycotina</taxon>
        <taxon>Saccharomycetes</taxon>
        <taxon>Saccharomycetales</taxon>
        <taxon>Saccharomycetaceae</taxon>
        <taxon>Zygosaccharomyces</taxon>
    </lineage>
</organism>
<dbReference type="Gene3D" id="1.25.10.10">
    <property type="entry name" value="Leucine-rich Repeat Variant"/>
    <property type="match status" value="1"/>
</dbReference>
<dbReference type="Pfam" id="PF12333">
    <property type="entry name" value="Ipi1_N"/>
    <property type="match status" value="1"/>
</dbReference>
<dbReference type="EMBL" id="BDGX01000037">
    <property type="protein sequence ID" value="GAV53967.1"/>
    <property type="molecule type" value="Genomic_DNA"/>
</dbReference>
<evidence type="ECO:0000313" key="9">
    <source>
        <dbReference type="EMBL" id="GAV53967.1"/>
    </source>
</evidence>
<feature type="region of interest" description="Disordered" evidence="7">
    <location>
        <begin position="1"/>
        <end position="27"/>
    </location>
</feature>
<feature type="compositionally biased region" description="Basic residues" evidence="7">
    <location>
        <begin position="17"/>
        <end position="26"/>
    </location>
</feature>
<accession>A0A1Q3AE13</accession>
<dbReference type="PANTHER" id="PTHR16056:SF2">
    <property type="entry name" value="TESTIS-EXPRESSED PROTEIN 10"/>
    <property type="match status" value="1"/>
</dbReference>
<comment type="subcellular location">
    <subcellularLocation>
        <location evidence="2 6">Nucleus</location>
    </subcellularLocation>
</comment>
<dbReference type="OrthoDB" id="361362at2759"/>
<evidence type="ECO:0000256" key="2">
    <source>
        <dbReference type="ARBA" id="ARBA00004123"/>
    </source>
</evidence>
<comment type="subunit">
    <text evidence="4">Component of the RIX1 complex, composed of IPI1, RIX1/IPI2 and IPI3 in a 1:2:2 stoichiometry. The complex interacts (via RIX1) with MDN1 (via its hexameric AAA ATPase ring) and the pre-60S ribosome particles.</text>
</comment>